<organism evidence="7 8">
    <name type="scientific">Actinacidiphila rubida</name>
    <dbReference type="NCBI Taxonomy" id="310780"/>
    <lineage>
        <taxon>Bacteria</taxon>
        <taxon>Bacillati</taxon>
        <taxon>Actinomycetota</taxon>
        <taxon>Actinomycetes</taxon>
        <taxon>Kitasatosporales</taxon>
        <taxon>Streptomycetaceae</taxon>
        <taxon>Actinacidiphila</taxon>
    </lineage>
</organism>
<feature type="region of interest" description="Disordered" evidence="4">
    <location>
        <begin position="32"/>
        <end position="62"/>
    </location>
</feature>
<evidence type="ECO:0000256" key="3">
    <source>
        <dbReference type="ARBA" id="ARBA00022825"/>
    </source>
</evidence>
<dbReference type="AlphaFoldDB" id="A0A1H8QJG9"/>
<dbReference type="InterPro" id="IPR023828">
    <property type="entry name" value="Peptidase_S8_Ser-AS"/>
</dbReference>
<dbReference type="SUPFAM" id="SSF52743">
    <property type="entry name" value="Subtilisin-like"/>
    <property type="match status" value="1"/>
</dbReference>
<gene>
    <name evidence="7" type="ORF">SAMN05216267_103032</name>
</gene>
<dbReference type="InterPro" id="IPR050819">
    <property type="entry name" value="Tripeptidyl-peptidase_I"/>
</dbReference>
<evidence type="ECO:0000256" key="5">
    <source>
        <dbReference type="SAM" id="SignalP"/>
    </source>
</evidence>
<evidence type="ECO:0000259" key="6">
    <source>
        <dbReference type="PROSITE" id="PS51695"/>
    </source>
</evidence>
<feature type="domain" description="Peptidase S53" evidence="6">
    <location>
        <begin position="110"/>
        <end position="463"/>
    </location>
</feature>
<evidence type="ECO:0000313" key="8">
    <source>
        <dbReference type="Proteomes" id="UP000181951"/>
    </source>
</evidence>
<dbReference type="InterPro" id="IPR030400">
    <property type="entry name" value="Sedolisin_dom"/>
</dbReference>
<dbReference type="GO" id="GO:0004252">
    <property type="term" value="F:serine-type endopeptidase activity"/>
    <property type="evidence" value="ECO:0007669"/>
    <property type="project" value="InterPro"/>
</dbReference>
<evidence type="ECO:0000256" key="2">
    <source>
        <dbReference type="ARBA" id="ARBA00022801"/>
    </source>
</evidence>
<evidence type="ECO:0000313" key="7">
    <source>
        <dbReference type="EMBL" id="SEO54385.1"/>
    </source>
</evidence>
<keyword evidence="2" id="KW-0378">Hydrolase</keyword>
<feature type="signal peptide" evidence="5">
    <location>
        <begin position="1"/>
        <end position="38"/>
    </location>
</feature>
<dbReference type="PANTHER" id="PTHR14218">
    <property type="entry name" value="PROTEASE S8 TRIPEPTIDYL PEPTIDASE I CLN2"/>
    <property type="match status" value="1"/>
</dbReference>
<feature type="compositionally biased region" description="Low complexity" evidence="4">
    <location>
        <begin position="32"/>
        <end position="55"/>
    </location>
</feature>
<keyword evidence="5" id="KW-0732">Signal</keyword>
<evidence type="ECO:0000256" key="1">
    <source>
        <dbReference type="ARBA" id="ARBA00022670"/>
    </source>
</evidence>
<dbReference type="GO" id="GO:0006508">
    <property type="term" value="P:proteolysis"/>
    <property type="evidence" value="ECO:0007669"/>
    <property type="project" value="UniProtKB-KW"/>
</dbReference>
<feature type="chain" id="PRO_5010245772" description="Peptidase S53 domain-containing protein" evidence="5">
    <location>
        <begin position="39"/>
        <end position="463"/>
    </location>
</feature>
<keyword evidence="3" id="KW-0720">Serine protease</keyword>
<dbReference type="GO" id="GO:0008240">
    <property type="term" value="F:tripeptidyl-peptidase activity"/>
    <property type="evidence" value="ECO:0007669"/>
    <property type="project" value="TreeGrafter"/>
</dbReference>
<dbReference type="EMBL" id="FODD01000030">
    <property type="protein sequence ID" value="SEO54385.1"/>
    <property type="molecule type" value="Genomic_DNA"/>
</dbReference>
<reference evidence="7 8" key="1">
    <citation type="submission" date="2016-10" db="EMBL/GenBank/DDBJ databases">
        <authorList>
            <person name="de Groot N.N."/>
        </authorList>
    </citation>
    <scope>NUCLEOTIDE SEQUENCE [LARGE SCALE GENOMIC DNA]</scope>
    <source>
        <strain evidence="7 8">CGMCC 4.2026</strain>
    </source>
</reference>
<sequence>MRISAAPVIRRAAAPAAVTLLTASLLTAAGAGSPSAIADTTPPGAPPVAVTTPAGKASSGETTAQVRQEVLGGTLLRHHGSQQVCPRCHARIVTESTGSRTPLRSAAPDGYGPADLQAAYGLPAVSTSDRTIAIIDAGVYPTLEKDLTVYRRTFGLPACTTASGCLTLEDYTGGRQPAPQKGAQGAWVEEQVAAETALDLDMASAACPSCRLLEVSVPWQDAQDDNDVSTGDFARAAGTAVAAGASAVSISYGYTADVQNTHGSRASAFDHRGVAITASTGDEGFNGGIHQSWPSDLPSVISVGGITLPASGARTAWYAAGSGCETAFPAATGQPAAVTAACGGHRAAADVSADADPATGVAVRDTYAPSTGEPGDWLVIGGTSASAPYVAGLYARAGHQSAVDGPKGLYRAPAADFTDIVSGDNEAYHQCASYPGVSPALCTAGPGWDGPTGRGVPHGLGAF</sequence>
<dbReference type="PROSITE" id="PS00138">
    <property type="entry name" value="SUBTILASE_SER"/>
    <property type="match status" value="1"/>
</dbReference>
<dbReference type="PROSITE" id="PS51695">
    <property type="entry name" value="SEDOLISIN"/>
    <property type="match status" value="1"/>
</dbReference>
<dbReference type="InterPro" id="IPR036852">
    <property type="entry name" value="Peptidase_S8/S53_dom_sf"/>
</dbReference>
<dbReference type="Gene3D" id="3.40.50.200">
    <property type="entry name" value="Peptidase S8/S53 domain"/>
    <property type="match status" value="1"/>
</dbReference>
<keyword evidence="8" id="KW-1185">Reference proteome</keyword>
<protein>
    <recommendedName>
        <fullName evidence="6">Peptidase S53 domain-containing protein</fullName>
    </recommendedName>
</protein>
<proteinExistence type="predicted"/>
<keyword evidence="1" id="KW-0645">Protease</keyword>
<accession>A0A1H8QJG9</accession>
<dbReference type="Proteomes" id="UP000181951">
    <property type="component" value="Unassembled WGS sequence"/>
</dbReference>
<dbReference type="PANTHER" id="PTHR14218:SF15">
    <property type="entry name" value="TRIPEPTIDYL-PEPTIDASE 1"/>
    <property type="match status" value="1"/>
</dbReference>
<dbReference type="STRING" id="310780.SAMN05216267_103032"/>
<evidence type="ECO:0000256" key="4">
    <source>
        <dbReference type="SAM" id="MobiDB-lite"/>
    </source>
</evidence>
<name>A0A1H8QJG9_9ACTN</name>